<gene>
    <name evidence="1" type="ORF">LY11_03511</name>
</gene>
<reference evidence="1 2" key="1">
    <citation type="submission" date="2018-06" db="EMBL/GenBank/DDBJ databases">
        <title>Genomic Encyclopedia of Archaeal and Bacterial Type Strains, Phase II (KMG-II): from individual species to whole genera.</title>
        <authorList>
            <person name="Goeker M."/>
        </authorList>
    </citation>
    <scope>NUCLEOTIDE SEQUENCE [LARGE SCALE GENOMIC DNA]</scope>
    <source>
        <strain evidence="1 2">DSM 14825</strain>
    </source>
</reference>
<accession>A0A327SE91</accession>
<sequence>MEKKFRLNLQENACILKDSIAELTNPTVKFIAENVIGGKGASELEPWTQAHGNVTFSKSSQEF</sequence>
<dbReference type="AlphaFoldDB" id="A0A327SE91"/>
<evidence type="ECO:0000313" key="1">
    <source>
        <dbReference type="EMBL" id="RAJ27221.1"/>
    </source>
</evidence>
<proteinExistence type="predicted"/>
<dbReference type="RefSeq" id="WP_111634928.1">
    <property type="nucleotide sequence ID" value="NZ_QLLR01000020.1"/>
</dbReference>
<dbReference type="Proteomes" id="UP000249754">
    <property type="component" value="Unassembled WGS sequence"/>
</dbReference>
<comment type="caution">
    <text evidence="1">The sequence shown here is derived from an EMBL/GenBank/DDBJ whole genome shotgun (WGS) entry which is preliminary data.</text>
</comment>
<organism evidence="1 2">
    <name type="scientific">Pedobacter cryoconitis</name>
    <dbReference type="NCBI Taxonomy" id="188932"/>
    <lineage>
        <taxon>Bacteria</taxon>
        <taxon>Pseudomonadati</taxon>
        <taxon>Bacteroidota</taxon>
        <taxon>Sphingobacteriia</taxon>
        <taxon>Sphingobacteriales</taxon>
        <taxon>Sphingobacteriaceae</taxon>
        <taxon>Pedobacter</taxon>
    </lineage>
</organism>
<name>A0A327SE91_9SPHI</name>
<evidence type="ECO:0000313" key="2">
    <source>
        <dbReference type="Proteomes" id="UP000249754"/>
    </source>
</evidence>
<dbReference type="EMBL" id="QLLR01000020">
    <property type="protein sequence ID" value="RAJ27221.1"/>
    <property type="molecule type" value="Genomic_DNA"/>
</dbReference>
<protein>
    <submittedName>
        <fullName evidence="1">Uncharacterized protein</fullName>
    </submittedName>
</protein>